<protein>
    <submittedName>
        <fullName evidence="1">Uncharacterized protein</fullName>
    </submittedName>
</protein>
<reference evidence="1 2" key="1">
    <citation type="submission" date="2019-04" db="EMBL/GenBank/DDBJ databases">
        <title>Sphingomonas psychrotolerans sp. nov., isolated from soil in the Tianshan Mountains, Xinjiang, China.</title>
        <authorList>
            <person name="Luo Y."/>
            <person name="Sheng H."/>
        </authorList>
    </citation>
    <scope>NUCLEOTIDE SEQUENCE [LARGE SCALE GENOMIC DNA]</scope>
    <source>
        <strain evidence="1 2">ZFGT-11</strain>
    </source>
</reference>
<keyword evidence="2" id="KW-1185">Reference proteome</keyword>
<comment type="caution">
    <text evidence="1">The sequence shown here is derived from an EMBL/GenBank/DDBJ whole genome shotgun (WGS) entry which is preliminary data.</text>
</comment>
<dbReference type="OrthoDB" id="8780661at2"/>
<name>A0A4S1XB96_9SPHN</name>
<evidence type="ECO:0000313" key="1">
    <source>
        <dbReference type="EMBL" id="TGX53609.1"/>
    </source>
</evidence>
<proteinExistence type="predicted"/>
<dbReference type="EMBL" id="SRXT01000004">
    <property type="protein sequence ID" value="TGX53609.1"/>
    <property type="molecule type" value="Genomic_DNA"/>
</dbReference>
<accession>A0A4S1XB96</accession>
<organism evidence="1 2">
    <name type="scientific">Sphingomonas gei</name>
    <dbReference type="NCBI Taxonomy" id="1395960"/>
    <lineage>
        <taxon>Bacteria</taxon>
        <taxon>Pseudomonadati</taxon>
        <taxon>Pseudomonadota</taxon>
        <taxon>Alphaproteobacteria</taxon>
        <taxon>Sphingomonadales</taxon>
        <taxon>Sphingomonadaceae</taxon>
        <taxon>Sphingomonas</taxon>
    </lineage>
</organism>
<sequence>MSDSSFMTLALRGTVLSDEIEDFVEAWHASASMEEIYEFLGMSFEEYSLWASNPDTIDVILSARHVGQPLREAVNDNLRVQERIAARADEAGKLAILSRWIAAQPDR</sequence>
<evidence type="ECO:0000313" key="2">
    <source>
        <dbReference type="Proteomes" id="UP000306147"/>
    </source>
</evidence>
<dbReference type="Proteomes" id="UP000306147">
    <property type="component" value="Unassembled WGS sequence"/>
</dbReference>
<gene>
    <name evidence="1" type="ORF">E5A73_12355</name>
</gene>
<dbReference type="AlphaFoldDB" id="A0A4S1XB96"/>